<dbReference type="GO" id="GO:0009813">
    <property type="term" value="P:flavonoid biosynthetic process"/>
    <property type="evidence" value="ECO:0007669"/>
    <property type="project" value="UniProtKB-KW"/>
</dbReference>
<name>A0A803LL25_CHEQI</name>
<feature type="domain" description="Fe2OG dioxygenase" evidence="10">
    <location>
        <begin position="200"/>
        <end position="300"/>
    </location>
</feature>
<dbReference type="RefSeq" id="XP_021726298.1">
    <property type="nucleotide sequence ID" value="XM_021870606.1"/>
</dbReference>
<evidence type="ECO:0000256" key="6">
    <source>
        <dbReference type="ARBA" id="ARBA00023002"/>
    </source>
</evidence>
<dbReference type="OrthoDB" id="288590at2759"/>
<evidence type="ECO:0000256" key="4">
    <source>
        <dbReference type="ARBA" id="ARBA00022896"/>
    </source>
</evidence>
<dbReference type="GeneID" id="110693494"/>
<dbReference type="Pfam" id="PF14226">
    <property type="entry name" value="DIOX_N"/>
    <property type="match status" value="1"/>
</dbReference>
<dbReference type="InterPro" id="IPR027443">
    <property type="entry name" value="IPNS-like_sf"/>
</dbReference>
<comment type="similarity">
    <text evidence="2 9">Belongs to the iron/ascorbate-dependent oxidoreductase family.</text>
</comment>
<dbReference type="KEGG" id="cqi:110693494"/>
<keyword evidence="8" id="KW-0284">Flavonoid biosynthesis</keyword>
<evidence type="ECO:0000256" key="2">
    <source>
        <dbReference type="ARBA" id="ARBA00008056"/>
    </source>
</evidence>
<keyword evidence="3 9" id="KW-0479">Metal-binding</keyword>
<dbReference type="FunFam" id="2.60.120.330:FF:000009">
    <property type="entry name" value="Flavonol synthase"/>
    <property type="match status" value="1"/>
</dbReference>
<evidence type="ECO:0000256" key="5">
    <source>
        <dbReference type="ARBA" id="ARBA00022964"/>
    </source>
</evidence>
<evidence type="ECO:0000256" key="1">
    <source>
        <dbReference type="ARBA" id="ARBA00001961"/>
    </source>
</evidence>
<dbReference type="Gramene" id="AUR62014672-RA">
    <property type="protein sequence ID" value="AUR62014672-RA:cds"/>
    <property type="gene ID" value="AUR62014672"/>
</dbReference>
<evidence type="ECO:0000256" key="8">
    <source>
        <dbReference type="ARBA" id="ARBA00023241"/>
    </source>
</evidence>
<dbReference type="PROSITE" id="PS51471">
    <property type="entry name" value="FE2OG_OXY"/>
    <property type="match status" value="1"/>
</dbReference>
<evidence type="ECO:0000256" key="9">
    <source>
        <dbReference type="RuleBase" id="RU003682"/>
    </source>
</evidence>
<proteinExistence type="inferred from homology"/>
<keyword evidence="7 9" id="KW-0408">Iron</keyword>
<keyword evidence="12" id="KW-1185">Reference proteome</keyword>
<sequence>MAEVGRVQSMASNTISEDTIPSNFIWPETDQPAITTIQDNNFEIPVIELNDTDEDRLVKLIAKASSETGLFQIINHAIPSEVIEKLQKVGKEFFELPQQEKEKYGKLPGSIEGYGTSLQKEDEGKTGVKKQGWVDHIFHRIWPQSAINLRFWPKIPASYQEANEEYAKYLRVVGDKLFKCLSLGLGLEGHELKEGLGGDKLEYLMKINYYPPCPRPDLALGVPAHTDMSAITLLIPNGVPGLQVRRDGGWCDVKYIPNAIIIHIGDQIEIMSNGKYKAVLHRTTVTKDRTRMSWPVFLEPPLEHTVGPIPKLVNDENPAKYKTKKYRDYTYCKFNNKPQ</sequence>
<organism evidence="11 12">
    <name type="scientific">Chenopodium quinoa</name>
    <name type="common">Quinoa</name>
    <dbReference type="NCBI Taxonomy" id="63459"/>
    <lineage>
        <taxon>Eukaryota</taxon>
        <taxon>Viridiplantae</taxon>
        <taxon>Streptophyta</taxon>
        <taxon>Embryophyta</taxon>
        <taxon>Tracheophyta</taxon>
        <taxon>Spermatophyta</taxon>
        <taxon>Magnoliopsida</taxon>
        <taxon>eudicotyledons</taxon>
        <taxon>Gunneridae</taxon>
        <taxon>Pentapetalae</taxon>
        <taxon>Caryophyllales</taxon>
        <taxon>Chenopodiaceae</taxon>
        <taxon>Chenopodioideae</taxon>
        <taxon>Atripliceae</taxon>
        <taxon>Chenopodium</taxon>
    </lineage>
</organism>
<dbReference type="GO" id="GO:0046148">
    <property type="term" value="P:pigment biosynthetic process"/>
    <property type="evidence" value="ECO:0007669"/>
    <property type="project" value="UniProtKB-ARBA"/>
</dbReference>
<dbReference type="Proteomes" id="UP000596660">
    <property type="component" value="Unplaced"/>
</dbReference>
<reference evidence="11" key="2">
    <citation type="submission" date="2021-03" db="UniProtKB">
        <authorList>
            <consortium name="EnsemblPlants"/>
        </authorList>
    </citation>
    <scope>IDENTIFICATION</scope>
</reference>
<dbReference type="GO" id="GO:0051213">
    <property type="term" value="F:dioxygenase activity"/>
    <property type="evidence" value="ECO:0007669"/>
    <property type="project" value="UniProtKB-KW"/>
</dbReference>
<dbReference type="GO" id="GO:0046872">
    <property type="term" value="F:metal ion binding"/>
    <property type="evidence" value="ECO:0007669"/>
    <property type="project" value="UniProtKB-KW"/>
</dbReference>
<evidence type="ECO:0000256" key="7">
    <source>
        <dbReference type="ARBA" id="ARBA00023004"/>
    </source>
</evidence>
<gene>
    <name evidence="11" type="primary">LOC110693494</name>
</gene>
<dbReference type="InterPro" id="IPR005123">
    <property type="entry name" value="Oxoglu/Fe-dep_dioxygenase_dom"/>
</dbReference>
<accession>A0A803LL25</accession>
<keyword evidence="6 9" id="KW-0560">Oxidoreductase</keyword>
<evidence type="ECO:0000313" key="12">
    <source>
        <dbReference type="Proteomes" id="UP000596660"/>
    </source>
</evidence>
<evidence type="ECO:0000313" key="11">
    <source>
        <dbReference type="EnsemblPlants" id="AUR62014672-RA:cds"/>
    </source>
</evidence>
<dbReference type="Gene3D" id="2.60.120.330">
    <property type="entry name" value="B-lactam Antibiotic, Isopenicillin N Synthase, Chain"/>
    <property type="match status" value="1"/>
</dbReference>
<dbReference type="InterPro" id="IPR050295">
    <property type="entry name" value="Plant_2OG-oxidoreductases"/>
</dbReference>
<dbReference type="InterPro" id="IPR026992">
    <property type="entry name" value="DIOX_N"/>
</dbReference>
<comment type="cofactor">
    <cofactor evidence="1">
        <name>L-ascorbate</name>
        <dbReference type="ChEBI" id="CHEBI:38290"/>
    </cofactor>
</comment>
<dbReference type="OMA" id="KQRMSWP"/>
<dbReference type="GO" id="GO:0031418">
    <property type="term" value="F:L-ascorbic acid binding"/>
    <property type="evidence" value="ECO:0007669"/>
    <property type="project" value="UniProtKB-KW"/>
</dbReference>
<dbReference type="EnsemblPlants" id="AUR62014672-RA">
    <property type="protein sequence ID" value="AUR62014672-RA:cds"/>
    <property type="gene ID" value="AUR62014672"/>
</dbReference>
<dbReference type="AlphaFoldDB" id="A0A803LL25"/>
<dbReference type="Pfam" id="PF03171">
    <property type="entry name" value="2OG-FeII_Oxy"/>
    <property type="match status" value="1"/>
</dbReference>
<evidence type="ECO:0000256" key="3">
    <source>
        <dbReference type="ARBA" id="ARBA00022723"/>
    </source>
</evidence>
<keyword evidence="5" id="KW-0223">Dioxygenase</keyword>
<keyword evidence="4" id="KW-0847">Vitamin C</keyword>
<dbReference type="PRINTS" id="PR00682">
    <property type="entry name" value="IPNSYNTHASE"/>
</dbReference>
<dbReference type="SMR" id="A0A803LL25"/>
<dbReference type="PANTHER" id="PTHR47991">
    <property type="entry name" value="OXOGLUTARATE/IRON-DEPENDENT DIOXYGENASE"/>
    <property type="match status" value="1"/>
</dbReference>
<dbReference type="SUPFAM" id="SSF51197">
    <property type="entry name" value="Clavaminate synthase-like"/>
    <property type="match status" value="1"/>
</dbReference>
<dbReference type="InterPro" id="IPR044861">
    <property type="entry name" value="IPNS-like_FE2OG_OXY"/>
</dbReference>
<reference evidence="11" key="1">
    <citation type="journal article" date="2017" name="Nature">
        <title>The genome of Chenopodium quinoa.</title>
        <authorList>
            <person name="Jarvis D.E."/>
            <person name="Ho Y.S."/>
            <person name="Lightfoot D.J."/>
            <person name="Schmoeckel S.M."/>
            <person name="Li B."/>
            <person name="Borm T.J.A."/>
            <person name="Ohyanagi H."/>
            <person name="Mineta K."/>
            <person name="Michell C.T."/>
            <person name="Saber N."/>
            <person name="Kharbatia N.M."/>
            <person name="Rupper R.R."/>
            <person name="Sharp A.R."/>
            <person name="Dally N."/>
            <person name="Boughton B.A."/>
            <person name="Woo Y.H."/>
            <person name="Gao G."/>
            <person name="Schijlen E.G.W.M."/>
            <person name="Guo X."/>
            <person name="Momin A.A."/>
            <person name="Negrao S."/>
            <person name="Al-Babili S."/>
            <person name="Gehring C."/>
            <person name="Roessner U."/>
            <person name="Jung C."/>
            <person name="Murphy K."/>
            <person name="Arold S.T."/>
            <person name="Gojobori T."/>
            <person name="van der Linden C.G."/>
            <person name="van Loo E.N."/>
            <person name="Jellen E.N."/>
            <person name="Maughan P.J."/>
            <person name="Tester M."/>
        </authorList>
    </citation>
    <scope>NUCLEOTIDE SEQUENCE [LARGE SCALE GENOMIC DNA]</scope>
    <source>
        <strain evidence="11">cv. PI 614886</strain>
    </source>
</reference>
<evidence type="ECO:0000259" key="10">
    <source>
        <dbReference type="PROSITE" id="PS51471"/>
    </source>
</evidence>
<protein>
    <recommendedName>
        <fullName evidence="10">Fe2OG dioxygenase domain-containing protein</fullName>
    </recommendedName>
</protein>